<evidence type="ECO:0000313" key="2">
    <source>
        <dbReference type="Proteomes" id="UP000718012"/>
    </source>
</evidence>
<organism evidence="1 2">
    <name type="scientific">Phocaeicola coprocola</name>
    <dbReference type="NCBI Taxonomy" id="310298"/>
    <lineage>
        <taxon>Bacteria</taxon>
        <taxon>Pseudomonadati</taxon>
        <taxon>Bacteroidota</taxon>
        <taxon>Bacteroidia</taxon>
        <taxon>Bacteroidales</taxon>
        <taxon>Bacteroidaceae</taxon>
        <taxon>Phocaeicola</taxon>
    </lineage>
</organism>
<reference evidence="1" key="1">
    <citation type="journal article" date="2021" name="PeerJ">
        <title>Extensive microbial diversity within the chicken gut microbiome revealed by metagenomics and culture.</title>
        <authorList>
            <person name="Gilroy R."/>
            <person name="Ravi A."/>
            <person name="Getino M."/>
            <person name="Pursley I."/>
            <person name="Horton D.L."/>
            <person name="Alikhan N.F."/>
            <person name="Baker D."/>
            <person name="Gharbi K."/>
            <person name="Hall N."/>
            <person name="Watson M."/>
            <person name="Adriaenssens E.M."/>
            <person name="Foster-Nyarko E."/>
            <person name="Jarju S."/>
            <person name="Secka A."/>
            <person name="Antonio M."/>
            <person name="Oren A."/>
            <person name="Chaudhuri R.R."/>
            <person name="La Ragione R."/>
            <person name="Hildebrand F."/>
            <person name="Pallen M.J."/>
        </authorList>
    </citation>
    <scope>NUCLEOTIDE SEQUENCE</scope>
    <source>
        <strain evidence="1">CHK165-8395</strain>
    </source>
</reference>
<reference evidence="1" key="2">
    <citation type="submission" date="2021-09" db="EMBL/GenBank/DDBJ databases">
        <authorList>
            <person name="Gilroy R."/>
        </authorList>
    </citation>
    <scope>NUCLEOTIDE SEQUENCE</scope>
    <source>
        <strain evidence="1">CHK165-8395</strain>
    </source>
</reference>
<name>A0A921FEL0_9BACT</name>
<dbReference type="Proteomes" id="UP000718012">
    <property type="component" value="Unassembled WGS sequence"/>
</dbReference>
<dbReference type="AlphaFoldDB" id="A0A921FEL0"/>
<dbReference type="InterPro" id="IPR008792">
    <property type="entry name" value="PQQD"/>
</dbReference>
<dbReference type="Gene3D" id="1.10.10.1150">
    <property type="entry name" value="Coenzyme PQQ synthesis protein D (PqqD)"/>
    <property type="match status" value="1"/>
</dbReference>
<dbReference type="Pfam" id="PF05402">
    <property type="entry name" value="PqqD"/>
    <property type="match status" value="1"/>
</dbReference>
<gene>
    <name evidence="1" type="ORF">K8U81_04420</name>
</gene>
<protein>
    <submittedName>
        <fullName evidence="1">PqqD family protein</fullName>
    </submittedName>
</protein>
<comment type="caution">
    <text evidence="1">The sequence shown here is derived from an EMBL/GenBank/DDBJ whole genome shotgun (WGS) entry which is preliminary data.</text>
</comment>
<proteinExistence type="predicted"/>
<sequence>MKLNENLILREVAGEYMIVNPFSETMDMTQILTLNETAAWLWQQAEGKEFDEAYLVDCLCEEYDVDRETAAADVHEICTQWQKNGLLA</sequence>
<evidence type="ECO:0000313" key="1">
    <source>
        <dbReference type="EMBL" id="HJF07424.1"/>
    </source>
</evidence>
<dbReference type="InterPro" id="IPR041881">
    <property type="entry name" value="PqqD_sf"/>
</dbReference>
<accession>A0A921FEL0</accession>
<dbReference type="EMBL" id="DYXD01000100">
    <property type="protein sequence ID" value="HJF07424.1"/>
    <property type="molecule type" value="Genomic_DNA"/>
</dbReference>